<gene>
    <name evidence="1" type="ORF">HPE63_15845</name>
</gene>
<name>A0ABR7VES1_9FLAO</name>
<proteinExistence type="predicted"/>
<reference evidence="1 2" key="1">
    <citation type="submission" date="2020-05" db="EMBL/GenBank/DDBJ databases">
        <title>The draft genome sequence of Maribacter arenosus CAU 1321.</title>
        <authorList>
            <person name="Mu L."/>
        </authorList>
    </citation>
    <scope>NUCLEOTIDE SEQUENCE [LARGE SCALE GENOMIC DNA]</scope>
    <source>
        <strain evidence="1 2">CAU 1321</strain>
    </source>
</reference>
<accession>A0ABR7VES1</accession>
<dbReference type="Gene3D" id="2.60.120.10">
    <property type="entry name" value="Jelly Rolls"/>
    <property type="match status" value="1"/>
</dbReference>
<dbReference type="Proteomes" id="UP000598350">
    <property type="component" value="Unassembled WGS sequence"/>
</dbReference>
<comment type="caution">
    <text evidence="1">The sequence shown here is derived from an EMBL/GenBank/DDBJ whole genome shotgun (WGS) entry which is preliminary data.</text>
</comment>
<sequence length="146" mass="16992">MNTLEINASGNFESWSPGKIKELKDQRISNDLGQNLIFENENIRLWEVILLPNERLPFRKINMDYSWVSLTSGLAISRYADGKIILMRIDKGDSAFLKCKEKTYIYDLENKGNDILFFHLTEFKHQTIKKYLSKGVRLKANKSSND</sequence>
<dbReference type="RefSeq" id="WP_188315256.1">
    <property type="nucleotide sequence ID" value="NZ_JABTCG010000005.1"/>
</dbReference>
<organism evidence="1 2">
    <name type="scientific">Maribacter arenosus</name>
    <dbReference type="NCBI Taxonomy" id="1854708"/>
    <lineage>
        <taxon>Bacteria</taxon>
        <taxon>Pseudomonadati</taxon>
        <taxon>Bacteroidota</taxon>
        <taxon>Flavobacteriia</taxon>
        <taxon>Flavobacteriales</taxon>
        <taxon>Flavobacteriaceae</taxon>
        <taxon>Maribacter</taxon>
    </lineage>
</organism>
<dbReference type="EMBL" id="JABTCG010000005">
    <property type="protein sequence ID" value="MBD0852155.1"/>
    <property type="molecule type" value="Genomic_DNA"/>
</dbReference>
<evidence type="ECO:0000313" key="1">
    <source>
        <dbReference type="EMBL" id="MBD0852155.1"/>
    </source>
</evidence>
<dbReference type="InterPro" id="IPR014710">
    <property type="entry name" value="RmlC-like_jellyroll"/>
</dbReference>
<evidence type="ECO:0000313" key="2">
    <source>
        <dbReference type="Proteomes" id="UP000598350"/>
    </source>
</evidence>
<protein>
    <submittedName>
        <fullName evidence="1">Uncharacterized protein</fullName>
    </submittedName>
</protein>
<keyword evidence="2" id="KW-1185">Reference proteome</keyword>